<dbReference type="InterPro" id="IPR013517">
    <property type="entry name" value="FG-GAP"/>
</dbReference>
<feature type="signal peptide" evidence="2">
    <location>
        <begin position="1"/>
        <end position="24"/>
    </location>
</feature>
<evidence type="ECO:0000259" key="3">
    <source>
        <dbReference type="Pfam" id="PF13472"/>
    </source>
</evidence>
<dbReference type="Gene3D" id="3.40.50.1110">
    <property type="entry name" value="SGNH hydrolase"/>
    <property type="match status" value="1"/>
</dbReference>
<dbReference type="PANTHER" id="PTHR30383">
    <property type="entry name" value="THIOESTERASE 1/PROTEASE 1/LYSOPHOSPHOLIPASE L1"/>
    <property type="match status" value="1"/>
</dbReference>
<name>A0A8H4XCF0_9HYPO</name>
<dbReference type="OrthoDB" id="3915838at2759"/>
<proteinExistence type="predicted"/>
<comment type="caution">
    <text evidence="4">The sequence shown here is derived from an EMBL/GenBank/DDBJ whole genome shotgun (WGS) entry which is preliminary data.</text>
</comment>
<dbReference type="InterPro" id="IPR028994">
    <property type="entry name" value="Integrin_alpha_N"/>
</dbReference>
<evidence type="ECO:0000256" key="2">
    <source>
        <dbReference type="SAM" id="SignalP"/>
    </source>
</evidence>
<reference evidence="4" key="1">
    <citation type="journal article" date="2020" name="BMC Genomics">
        <title>Correction to: Identification and distribution of gene clusters required for synthesis of sphingolipid metabolism inhibitors in diverse species of the filamentous fungus Fusarium.</title>
        <authorList>
            <person name="Kim H.S."/>
            <person name="Lohmar J.M."/>
            <person name="Busman M."/>
            <person name="Brown D.W."/>
            <person name="Naumann T.A."/>
            <person name="Divon H.H."/>
            <person name="Lysoe E."/>
            <person name="Uhlig S."/>
            <person name="Proctor R.H."/>
        </authorList>
    </citation>
    <scope>NUCLEOTIDE SEQUENCE</scope>
    <source>
        <strain evidence="4">NRRL 20472</strain>
    </source>
</reference>
<keyword evidence="1 2" id="KW-0732">Signal</keyword>
<evidence type="ECO:0000313" key="4">
    <source>
        <dbReference type="EMBL" id="KAF4969064.1"/>
    </source>
</evidence>
<dbReference type="Proteomes" id="UP000622797">
    <property type="component" value="Unassembled WGS sequence"/>
</dbReference>
<evidence type="ECO:0000313" key="5">
    <source>
        <dbReference type="Proteomes" id="UP000622797"/>
    </source>
</evidence>
<gene>
    <name evidence="4" type="ORF">FSARC_3626</name>
</gene>
<dbReference type="InterPro" id="IPR051532">
    <property type="entry name" value="Ester_Hydrolysis_Enzymes"/>
</dbReference>
<organism evidence="4 5">
    <name type="scientific">Fusarium sarcochroum</name>
    <dbReference type="NCBI Taxonomy" id="1208366"/>
    <lineage>
        <taxon>Eukaryota</taxon>
        <taxon>Fungi</taxon>
        <taxon>Dikarya</taxon>
        <taxon>Ascomycota</taxon>
        <taxon>Pezizomycotina</taxon>
        <taxon>Sordariomycetes</taxon>
        <taxon>Hypocreomycetidae</taxon>
        <taxon>Hypocreales</taxon>
        <taxon>Nectriaceae</taxon>
        <taxon>Fusarium</taxon>
        <taxon>Fusarium lateritium species complex</taxon>
    </lineage>
</organism>
<dbReference type="Pfam" id="PF13472">
    <property type="entry name" value="Lipase_GDSL_2"/>
    <property type="match status" value="1"/>
</dbReference>
<dbReference type="Pfam" id="PF13517">
    <property type="entry name" value="FG-GAP_3"/>
    <property type="match status" value="2"/>
</dbReference>
<sequence>MSSWCNKLLFAGVALASLSGHVDALPALHALDDEGLFESGHVFRDFGPAVNKRADKVPLRIMSLGASIMSGVGSSNHNGLRKPLRDALRFDGWEVNMIGSLDAGTMKDNDHEAVSGDIIDQVHDRLKNSLGYKPNIVIINAGTNDASRNIDPSGAGDRMNSILDDIWKADGMADTCVMLSTILDTTHQTGRVTRITINSKYRELVKKRAGDGKCIYIADMDPPTGGGAGWITWDDYDPAETTKTHPNDEGHRKMAYVFYKAINAAADDGKIKEPSGDFDSSEPTCDKSFGTGLAVGGKVQRGSGEHDGTFVHVRQDKGVVFTVESDYDRNQWRFARLFDPLYDDFVGWFDNNGDHLYGVWKNSGDGKAVFTKIDDMHPKFYCIPRGLHFIDMNADGLDDIVCISPNGDLSLAINNGDGNRGAGKPPSFKVIGKIKDNEGYKQDRVRLADIDGDGRGDYGVIDDGGNVHFWRNGWVKDKPEYWQALGKRFDAKGKGDIRGVRFEDINGDGRDDWLWLRYDGHTDVYTNTRSCAKGKPGDGLNVAWRQAKADWYSTGSLWTHFGWSDYMEEDDEEVRDRCHFARIYGERPVFGNHPKQDYVYLQHDKKGGKHRFRVRVEKNNGAGGTKVLADGNKYCNMVGHQNGMEDYVWTHSTGYMSLFINRGKKTIQDSDGGGFWDPSPGVIWRPPHNMHRKDLHLADWDDDGDCDIIYVNPDTGKVEDVFINEYPEKKKWEWTHLTNPAPALKCNQKKGIGLDDLAVRFADLTGNGRADYLCLEKDGRVTGFVHKNDGGWEDVGQIKFADGKDRANLRWADVNGDGRDDMIWVDKFNGDGTVWYNENRSKPSETSGSSFRWRKVDKPVYQGSQAGTCMFYPDLDGNGRADMLGVQGTWTNIAYAWLNPSCSLTDHEGDDDGGVVDPKLPIMPGGDEGGNDETDWRSINCSNPAVVDHTQYQPQRWRDIDTDGAWISIIEGWQHNLTIGRERKEFSNNVSNFFNWKQDLYCETFVEDGNHCKDAGVQCSQVNYPAGYFIIMSMSNVYTSISNMYKAITAAVDNNDIVDIASDFGKVPKETGITPAIIIDIALMGWGLVMGPTWNKVIGPKFQQSSDAGTLKDTTNDIIKNSLALTKDIIASRAKNELGIQNGLQSQMQALADAWKESAVQFNSWIFGGSDEGNLQLGNLISDGSMMGKDWLISRDVYEKDVKRALNSFLIPLAWSLSPDGLHPFIATADVACDKNPGWNQGDFSHQYNYAVKDSALEEAKLCYDGKPYWLFGGRDVNTQCDSKSGDAWCGLFDVPPGIKDLKNGTYSGITLENLIAGSVKTKKANGGKNGGYQPNVEDPSRDTLQGFLDNGVESPGVWSIPICPLEEALENYYLLYGHSLKDTSNFPCNA</sequence>
<protein>
    <recommendedName>
        <fullName evidence="3">SGNH hydrolase-type esterase domain-containing protein</fullName>
    </recommendedName>
</protein>
<dbReference type="SUPFAM" id="SSF52266">
    <property type="entry name" value="SGNH hydrolase"/>
    <property type="match status" value="1"/>
</dbReference>
<dbReference type="InterPro" id="IPR013830">
    <property type="entry name" value="SGNH_hydro"/>
</dbReference>
<feature type="chain" id="PRO_5034889822" description="SGNH hydrolase-type esterase domain-containing protein" evidence="2">
    <location>
        <begin position="25"/>
        <end position="1391"/>
    </location>
</feature>
<keyword evidence="5" id="KW-1185">Reference proteome</keyword>
<dbReference type="PANTHER" id="PTHR30383:SF31">
    <property type="entry name" value="SGNH HYDROLASE-TYPE ESTERASE DOMAIN-CONTAINING PROTEIN-RELATED"/>
    <property type="match status" value="1"/>
</dbReference>
<feature type="domain" description="SGNH hydrolase-type esterase" evidence="3">
    <location>
        <begin position="64"/>
        <end position="252"/>
    </location>
</feature>
<reference evidence="4" key="2">
    <citation type="submission" date="2020-05" db="EMBL/GenBank/DDBJ databases">
        <authorList>
            <person name="Kim H.-S."/>
            <person name="Proctor R.H."/>
            <person name="Brown D.W."/>
        </authorList>
    </citation>
    <scope>NUCLEOTIDE SEQUENCE</scope>
    <source>
        <strain evidence="4">NRRL 20472</strain>
    </source>
</reference>
<dbReference type="EMBL" id="JABEXW010000176">
    <property type="protein sequence ID" value="KAF4969064.1"/>
    <property type="molecule type" value="Genomic_DNA"/>
</dbReference>
<dbReference type="InterPro" id="IPR036514">
    <property type="entry name" value="SGNH_hydro_sf"/>
</dbReference>
<dbReference type="GO" id="GO:0004622">
    <property type="term" value="F:phosphatidylcholine lysophospholipase activity"/>
    <property type="evidence" value="ECO:0007669"/>
    <property type="project" value="TreeGrafter"/>
</dbReference>
<dbReference type="SUPFAM" id="SSF69318">
    <property type="entry name" value="Integrin alpha N-terminal domain"/>
    <property type="match status" value="2"/>
</dbReference>
<accession>A0A8H4XCF0</accession>
<evidence type="ECO:0000256" key="1">
    <source>
        <dbReference type="ARBA" id="ARBA00022729"/>
    </source>
</evidence>